<reference evidence="3 4" key="1">
    <citation type="submission" date="2019-06" db="EMBL/GenBank/DDBJ databases">
        <title>A complete genome sequence for Luteibacter pinisoli MAH-14.</title>
        <authorList>
            <person name="Baltrus D.A."/>
        </authorList>
    </citation>
    <scope>NUCLEOTIDE SEQUENCE [LARGE SCALE GENOMIC DNA]</scope>
    <source>
        <strain evidence="3 4">MAH-14</strain>
    </source>
</reference>
<evidence type="ECO:0000259" key="2">
    <source>
        <dbReference type="Pfam" id="PF20335"/>
    </source>
</evidence>
<feature type="region of interest" description="Disordered" evidence="1">
    <location>
        <begin position="1"/>
        <end position="23"/>
    </location>
</feature>
<dbReference type="Proteomes" id="UP000316093">
    <property type="component" value="Chromosome"/>
</dbReference>
<protein>
    <recommendedName>
        <fullName evidence="2">DUF6630 domain-containing protein</fullName>
    </recommendedName>
</protein>
<sequence>MSDYDDDYDYEREHDDDDDDEESVEKRVWQLLLLINPGDEEAAAQQFELYRATADEEGDEDPVRIVATVTDWRSSFVVDADDTREFIEAITELVGRWNLEIDWGGDIHDDDFHEEVDGPELFSRAFDDLNSKGYTLWAREADEDDTYAGWITSSRDDESMRMVATALGVNLRLGNQVM</sequence>
<dbReference type="RefSeq" id="WP_139981120.1">
    <property type="nucleotide sequence ID" value="NZ_CP041046.1"/>
</dbReference>
<gene>
    <name evidence="3" type="ORF">FIV34_07340</name>
</gene>
<dbReference type="AlphaFoldDB" id="A0A4Y5Z3C0"/>
<proteinExistence type="predicted"/>
<evidence type="ECO:0000313" key="4">
    <source>
        <dbReference type="Proteomes" id="UP000316093"/>
    </source>
</evidence>
<dbReference type="Pfam" id="PF20335">
    <property type="entry name" value="DUF6630"/>
    <property type="match status" value="1"/>
</dbReference>
<feature type="domain" description="DUF6630" evidence="2">
    <location>
        <begin position="28"/>
        <end position="173"/>
    </location>
</feature>
<name>A0A4Y5Z3C0_9GAMM</name>
<accession>A0A4Y5Z3C0</accession>
<evidence type="ECO:0000256" key="1">
    <source>
        <dbReference type="SAM" id="MobiDB-lite"/>
    </source>
</evidence>
<dbReference type="EMBL" id="CP041046">
    <property type="protein sequence ID" value="QDE39025.1"/>
    <property type="molecule type" value="Genomic_DNA"/>
</dbReference>
<keyword evidence="4" id="KW-1185">Reference proteome</keyword>
<evidence type="ECO:0000313" key="3">
    <source>
        <dbReference type="EMBL" id="QDE39025.1"/>
    </source>
</evidence>
<dbReference type="KEGG" id="lpy:FIV34_07340"/>
<dbReference type="OrthoDB" id="8969087at2"/>
<organism evidence="3 4">
    <name type="scientific">Luteibacter pinisoli</name>
    <dbReference type="NCBI Taxonomy" id="2589080"/>
    <lineage>
        <taxon>Bacteria</taxon>
        <taxon>Pseudomonadati</taxon>
        <taxon>Pseudomonadota</taxon>
        <taxon>Gammaproteobacteria</taxon>
        <taxon>Lysobacterales</taxon>
        <taxon>Rhodanobacteraceae</taxon>
        <taxon>Luteibacter</taxon>
    </lineage>
</organism>
<dbReference type="InterPro" id="IPR046582">
    <property type="entry name" value="DUF6630"/>
</dbReference>